<evidence type="ECO:0000313" key="2">
    <source>
        <dbReference type="Proteomes" id="UP000267606"/>
    </source>
</evidence>
<dbReference type="Proteomes" id="UP000267606">
    <property type="component" value="Unassembled WGS sequence"/>
</dbReference>
<evidence type="ECO:0000313" key="3">
    <source>
        <dbReference type="WBParaSite" id="OFLC_0001054301-mRNA-1"/>
    </source>
</evidence>
<dbReference type="AlphaFoldDB" id="A0A183HST2"/>
<organism evidence="3">
    <name type="scientific">Onchocerca flexuosa</name>
    <dbReference type="NCBI Taxonomy" id="387005"/>
    <lineage>
        <taxon>Eukaryota</taxon>
        <taxon>Metazoa</taxon>
        <taxon>Ecdysozoa</taxon>
        <taxon>Nematoda</taxon>
        <taxon>Chromadorea</taxon>
        <taxon>Rhabditida</taxon>
        <taxon>Spirurina</taxon>
        <taxon>Spiruromorpha</taxon>
        <taxon>Filarioidea</taxon>
        <taxon>Onchocercidae</taxon>
        <taxon>Onchocerca</taxon>
    </lineage>
</organism>
<evidence type="ECO:0000313" key="1">
    <source>
        <dbReference type="EMBL" id="VDO69269.1"/>
    </source>
</evidence>
<keyword evidence="2" id="KW-1185">Reference proteome</keyword>
<accession>A0A183HST2</accession>
<proteinExistence type="predicted"/>
<sequence length="129" mass="14458">MESLLFNFLSGFLKAPQVLILRALGCDCISLAACNVSSLILRLTSLLFSQNVSFQQNAVLELFSDVTTAFARLQQDFLFVIRDRVAYVQRKSYSQNSQRKAELGHLPPTERGKFSVAIIDCCPLRNVIV</sequence>
<name>A0A183HST2_9BILA</name>
<dbReference type="WBParaSite" id="OFLC_0001054301-mRNA-1">
    <property type="protein sequence ID" value="OFLC_0001054301-mRNA-1"/>
    <property type="gene ID" value="OFLC_0001054301"/>
</dbReference>
<reference evidence="1 2" key="2">
    <citation type="submission" date="2018-11" db="EMBL/GenBank/DDBJ databases">
        <authorList>
            <consortium name="Pathogen Informatics"/>
        </authorList>
    </citation>
    <scope>NUCLEOTIDE SEQUENCE [LARGE SCALE GENOMIC DNA]</scope>
</reference>
<protein>
    <submittedName>
        <fullName evidence="3">Secreted protein</fullName>
    </submittedName>
</protein>
<dbReference type="EMBL" id="UZAJ01014147">
    <property type="protein sequence ID" value="VDO69269.1"/>
    <property type="molecule type" value="Genomic_DNA"/>
</dbReference>
<gene>
    <name evidence="1" type="ORF">OFLC_LOCUS10539</name>
</gene>
<dbReference type="STRING" id="387005.A0A183HST2"/>
<reference evidence="3" key="1">
    <citation type="submission" date="2016-06" db="UniProtKB">
        <authorList>
            <consortium name="WormBaseParasite"/>
        </authorList>
    </citation>
    <scope>IDENTIFICATION</scope>
</reference>